<accession>A0A401G242</accession>
<dbReference type="PANTHER" id="PTHR34404:SF2">
    <property type="entry name" value="CONSERVED SERINE RICH PROTEIN"/>
    <property type="match status" value="1"/>
</dbReference>
<gene>
    <name evidence="3" type="ORF">DENIS_4270</name>
</gene>
<reference evidence="4" key="1">
    <citation type="submission" date="2017-11" db="EMBL/GenBank/DDBJ databases">
        <authorList>
            <person name="Watanabe M."/>
            <person name="Kojima H."/>
        </authorList>
    </citation>
    <scope>NUCLEOTIDE SEQUENCE [LARGE SCALE GENOMIC DNA]</scope>
    <source>
        <strain evidence="4">Tokyo 01</strain>
    </source>
</reference>
<dbReference type="Proteomes" id="UP000288096">
    <property type="component" value="Unassembled WGS sequence"/>
</dbReference>
<dbReference type="PANTHER" id="PTHR34404">
    <property type="entry name" value="REGULATORY PROTEIN, FMDB FAMILY"/>
    <property type="match status" value="1"/>
</dbReference>
<protein>
    <submittedName>
        <fullName evidence="3">FmdB family transcriptional regulator</fullName>
    </submittedName>
</protein>
<dbReference type="SMART" id="SM00834">
    <property type="entry name" value="CxxC_CXXC_SSSS"/>
    <property type="match status" value="1"/>
</dbReference>
<evidence type="ECO:0000256" key="1">
    <source>
        <dbReference type="SAM" id="MobiDB-lite"/>
    </source>
</evidence>
<dbReference type="EMBL" id="BEXT01000001">
    <property type="protein sequence ID" value="GBC63276.1"/>
    <property type="molecule type" value="Genomic_DNA"/>
</dbReference>
<dbReference type="AlphaFoldDB" id="A0A401G242"/>
<dbReference type="Pfam" id="PF09723">
    <property type="entry name" value="Zn_ribbon_8"/>
    <property type="match status" value="1"/>
</dbReference>
<keyword evidence="4" id="KW-1185">Reference proteome</keyword>
<organism evidence="3 4">
    <name type="scientific">Desulfonema ishimotonii</name>
    <dbReference type="NCBI Taxonomy" id="45657"/>
    <lineage>
        <taxon>Bacteria</taxon>
        <taxon>Pseudomonadati</taxon>
        <taxon>Thermodesulfobacteriota</taxon>
        <taxon>Desulfobacteria</taxon>
        <taxon>Desulfobacterales</taxon>
        <taxon>Desulfococcaceae</taxon>
        <taxon>Desulfonema</taxon>
    </lineage>
</organism>
<dbReference type="RefSeq" id="WP_124330364.1">
    <property type="nucleotide sequence ID" value="NZ_BEXT01000001.1"/>
</dbReference>
<proteinExistence type="predicted"/>
<reference evidence="4" key="2">
    <citation type="submission" date="2019-01" db="EMBL/GenBank/DDBJ databases">
        <title>Genome sequence of Desulfonema ishimotonii strain Tokyo 01.</title>
        <authorList>
            <person name="Fukui M."/>
        </authorList>
    </citation>
    <scope>NUCLEOTIDE SEQUENCE [LARGE SCALE GENOMIC DNA]</scope>
    <source>
        <strain evidence="4">Tokyo 01</strain>
    </source>
</reference>
<sequence>MPIYEFKCLKCNEFFEFLVVHSDDEQEMKCPKCQSEEFERVLSSTNFVMNGGGGQTSGPKREERQCSSGSCTTYEIPGATKA</sequence>
<dbReference type="InterPro" id="IPR013429">
    <property type="entry name" value="Regulatory_FmdB_Zinc_ribbon"/>
</dbReference>
<evidence type="ECO:0000313" key="4">
    <source>
        <dbReference type="Proteomes" id="UP000288096"/>
    </source>
</evidence>
<feature type="region of interest" description="Disordered" evidence="1">
    <location>
        <begin position="49"/>
        <end position="71"/>
    </location>
</feature>
<name>A0A401G242_9BACT</name>
<evidence type="ECO:0000313" key="3">
    <source>
        <dbReference type="EMBL" id="GBC63276.1"/>
    </source>
</evidence>
<comment type="caution">
    <text evidence="3">The sequence shown here is derived from an EMBL/GenBank/DDBJ whole genome shotgun (WGS) entry which is preliminary data.</text>
</comment>
<evidence type="ECO:0000259" key="2">
    <source>
        <dbReference type="SMART" id="SM00834"/>
    </source>
</evidence>
<dbReference type="OrthoDB" id="9813321at2"/>
<dbReference type="NCBIfam" id="TIGR02605">
    <property type="entry name" value="CxxC_CxxC_SSSS"/>
    <property type="match status" value="1"/>
</dbReference>
<feature type="domain" description="Putative regulatory protein FmdB zinc ribbon" evidence="2">
    <location>
        <begin position="1"/>
        <end position="43"/>
    </location>
</feature>